<sequence length="333" mass="36497">MASLPDAEPALHFSDLDAPGFTRVRRGSGFHYRDAAGRPVRCRETIARLNSVALPPAYRDAWYCADPDGHIQAVGIDARGRRQYRYHPAFRARQELSKFEACVAFGEALPRVRRAVAQALETRGLDPARVIAAVVRLLDLGRIRVGNERYARDNRTHGATTLRGRHAAVKGARVRLRFRGKHGIEREVVLSDRALASTVRRCQELPGQHLFACETGDGVRAVTSADVNAWLQGVAGAGVTAKAFRTWWASTLALAAGQRGAGLREALDMVAAELGNTPAMARKSYVHPAVVGWLREGAPALRRQRATRWMSADERTLLAFLSKPVNGTLSEPV</sequence>
<dbReference type="AlphaFoldDB" id="A0A7G5IF56"/>
<name>A0A7G5IF56_9SPHN</name>
<dbReference type="Gene3D" id="1.10.132.120">
    <property type="match status" value="1"/>
</dbReference>
<dbReference type="Gene3D" id="3.90.15.10">
    <property type="entry name" value="Topoisomerase I, Chain A, domain 3"/>
    <property type="match status" value="1"/>
</dbReference>
<dbReference type="Gene3D" id="3.30.66.10">
    <property type="entry name" value="DNA topoisomerase I domain"/>
    <property type="match status" value="1"/>
</dbReference>
<protein>
    <recommendedName>
        <fullName evidence="3">DNA topoisomerase</fullName>
        <ecNumber evidence="3">5.6.2.1</ecNumber>
    </recommendedName>
</protein>
<evidence type="ECO:0000256" key="4">
    <source>
        <dbReference type="ARBA" id="ARBA00023029"/>
    </source>
</evidence>
<dbReference type="KEGG" id="sand:H3309_11510"/>
<dbReference type="SUPFAM" id="SSF56349">
    <property type="entry name" value="DNA breaking-rejoining enzymes"/>
    <property type="match status" value="1"/>
</dbReference>
<comment type="catalytic activity">
    <reaction evidence="1">
        <text>ATP-independent breakage of single-stranded DNA, followed by passage and rejoining.</text>
        <dbReference type="EC" id="5.6.2.1"/>
    </reaction>
</comment>
<keyword evidence="4" id="KW-0799">Topoisomerase</keyword>
<organism evidence="9 10">
    <name type="scientific">Sandaracinobacteroides saxicola</name>
    <dbReference type="NCBI Taxonomy" id="2759707"/>
    <lineage>
        <taxon>Bacteria</taxon>
        <taxon>Pseudomonadati</taxon>
        <taxon>Pseudomonadota</taxon>
        <taxon>Alphaproteobacteria</taxon>
        <taxon>Sphingomonadales</taxon>
        <taxon>Sphingosinicellaceae</taxon>
        <taxon>Sandaracinobacteroides</taxon>
    </lineage>
</organism>
<evidence type="ECO:0000256" key="5">
    <source>
        <dbReference type="ARBA" id="ARBA00023125"/>
    </source>
</evidence>
<keyword evidence="6 9" id="KW-0413">Isomerase</keyword>
<evidence type="ECO:0000256" key="6">
    <source>
        <dbReference type="ARBA" id="ARBA00023235"/>
    </source>
</evidence>
<dbReference type="EMBL" id="CP059851">
    <property type="protein sequence ID" value="QMW21998.1"/>
    <property type="molecule type" value="Genomic_DNA"/>
</dbReference>
<dbReference type="InterPro" id="IPR014711">
    <property type="entry name" value="TopoI_cat_a-hlx-sub_euk"/>
</dbReference>
<accession>A0A7G5IF56</accession>
<evidence type="ECO:0000256" key="3">
    <source>
        <dbReference type="ARBA" id="ARBA00012891"/>
    </source>
</evidence>
<dbReference type="RefSeq" id="WP_182294843.1">
    <property type="nucleotide sequence ID" value="NZ_CP059851.1"/>
</dbReference>
<dbReference type="Pfam" id="PF21338">
    <property type="entry name" value="Top1B_N_bact"/>
    <property type="match status" value="1"/>
</dbReference>
<dbReference type="PROSITE" id="PS52038">
    <property type="entry name" value="TOPO_IB_2"/>
    <property type="match status" value="1"/>
</dbReference>
<dbReference type="SUPFAM" id="SSF55869">
    <property type="entry name" value="DNA topoisomerase I domain"/>
    <property type="match status" value="1"/>
</dbReference>
<dbReference type="EC" id="5.6.2.1" evidence="3"/>
<evidence type="ECO:0000313" key="10">
    <source>
        <dbReference type="Proteomes" id="UP000515292"/>
    </source>
</evidence>
<dbReference type="PRINTS" id="PR00416">
    <property type="entry name" value="EUTPISMRASEI"/>
</dbReference>
<evidence type="ECO:0000259" key="8">
    <source>
        <dbReference type="Pfam" id="PF21338"/>
    </source>
</evidence>
<keyword evidence="5" id="KW-0238">DNA-binding</keyword>
<evidence type="ECO:0000259" key="7">
    <source>
        <dbReference type="Pfam" id="PF01028"/>
    </source>
</evidence>
<reference evidence="9 10" key="1">
    <citation type="submission" date="2020-07" db="EMBL/GenBank/DDBJ databases">
        <title>Complete genome sequence for Sandaracinobacter sp. M6.</title>
        <authorList>
            <person name="Tang Y."/>
            <person name="Liu Q."/>
            <person name="Guo Z."/>
            <person name="Lei P."/>
            <person name="Huang B."/>
        </authorList>
    </citation>
    <scope>NUCLEOTIDE SEQUENCE [LARGE SCALE GENOMIC DNA]</scope>
    <source>
        <strain evidence="9 10">M6</strain>
    </source>
</reference>
<evidence type="ECO:0000256" key="1">
    <source>
        <dbReference type="ARBA" id="ARBA00000213"/>
    </source>
</evidence>
<dbReference type="GO" id="GO:0003677">
    <property type="term" value="F:DNA binding"/>
    <property type="evidence" value="ECO:0007669"/>
    <property type="project" value="UniProtKB-KW"/>
</dbReference>
<feature type="domain" description="DNA topoisomerase I catalytic core eukaryotic-type" evidence="7">
    <location>
        <begin position="89"/>
        <end position="253"/>
    </location>
</feature>
<dbReference type="InterPro" id="IPR049331">
    <property type="entry name" value="Top1B_N_bact"/>
</dbReference>
<dbReference type="InterPro" id="IPR035447">
    <property type="entry name" value="DNA_topo_I_N_sf"/>
</dbReference>
<keyword evidence="10" id="KW-1185">Reference proteome</keyword>
<dbReference type="GO" id="GO:0003917">
    <property type="term" value="F:DNA topoisomerase type I (single strand cut, ATP-independent) activity"/>
    <property type="evidence" value="ECO:0007669"/>
    <property type="project" value="UniProtKB-EC"/>
</dbReference>
<dbReference type="InterPro" id="IPR011010">
    <property type="entry name" value="DNA_brk_join_enz"/>
</dbReference>
<feature type="domain" description="DNA topoisomerase IB N-terminal" evidence="8">
    <location>
        <begin position="29"/>
        <end position="77"/>
    </location>
</feature>
<proteinExistence type="inferred from homology"/>
<dbReference type="InterPro" id="IPR013500">
    <property type="entry name" value="TopoI_cat_euk"/>
</dbReference>
<gene>
    <name evidence="9" type="ORF">H3309_11510</name>
</gene>
<dbReference type="InterPro" id="IPR001631">
    <property type="entry name" value="TopoI"/>
</dbReference>
<evidence type="ECO:0000256" key="2">
    <source>
        <dbReference type="ARBA" id="ARBA00006645"/>
    </source>
</evidence>
<dbReference type="Pfam" id="PF01028">
    <property type="entry name" value="Topoisom_I"/>
    <property type="match status" value="1"/>
</dbReference>
<dbReference type="Proteomes" id="UP000515292">
    <property type="component" value="Chromosome"/>
</dbReference>
<evidence type="ECO:0000313" key="9">
    <source>
        <dbReference type="EMBL" id="QMW21998.1"/>
    </source>
</evidence>
<comment type="similarity">
    <text evidence="2">Belongs to the type IB topoisomerase family.</text>
</comment>
<dbReference type="GO" id="GO:0006265">
    <property type="term" value="P:DNA topological change"/>
    <property type="evidence" value="ECO:0007669"/>
    <property type="project" value="InterPro"/>
</dbReference>